<dbReference type="InterPro" id="IPR041726">
    <property type="entry name" value="ACAD10_11_N"/>
</dbReference>
<dbReference type="Gene3D" id="3.90.1200.10">
    <property type="match status" value="1"/>
</dbReference>
<dbReference type="InterPro" id="IPR051678">
    <property type="entry name" value="AGP_Transferase"/>
</dbReference>
<dbReference type="InterPro" id="IPR002575">
    <property type="entry name" value="Aminoglycoside_PTrfase"/>
</dbReference>
<sequence length="295" mass="32161">MSYALKATRGGEDYPMVLQQSFAEEGARSMSRAVQAAVQTRAGRGGVPVPDILLVLTPQDGLGDGFVMAFVEGETLAPRYLRQQEYAGARAAMTDQTATALARLHSIDTQEFAGLGLQTLDGPAQLQALMDSYDALRGAVPVFELAFAHLKRRLSTCSRPALVHGDFRSGNFIIGGEGLRSVLDWELAHFGDPLLDIGWLCTNTWRFGNWRKPVGGFGEREAFYRAYERAGGEPVDPDAAAAFEMLGSLRWGIMCMQMAAGYRSGETVSVERAAIGRRVSEAEADIVYMLREGRL</sequence>
<organism evidence="2 3">
    <name type="scientific">Pacificimonas flava</name>
    <dbReference type="NCBI Taxonomy" id="1234595"/>
    <lineage>
        <taxon>Bacteria</taxon>
        <taxon>Pseudomonadati</taxon>
        <taxon>Pseudomonadota</taxon>
        <taxon>Alphaproteobacteria</taxon>
        <taxon>Sphingomonadales</taxon>
        <taxon>Sphingosinicellaceae</taxon>
        <taxon>Pacificimonas</taxon>
    </lineage>
</organism>
<dbReference type="PANTHER" id="PTHR21310">
    <property type="entry name" value="AMINOGLYCOSIDE PHOSPHOTRANSFERASE-RELATED-RELATED"/>
    <property type="match status" value="1"/>
</dbReference>
<reference evidence="2 3" key="1">
    <citation type="journal article" date="2013" name="Genome Announc.">
        <title>Draft Genome Sequence of Strain JLT2015T, Belonging to the Family Sphingomonadaceae of the Alphaproteobacteria.</title>
        <authorList>
            <person name="Tang K."/>
            <person name="Liu K."/>
            <person name="Li S."/>
            <person name="Jiao N."/>
        </authorList>
    </citation>
    <scope>NUCLEOTIDE SEQUENCE [LARGE SCALE GENOMIC DNA]</scope>
    <source>
        <strain evidence="2 3">JLT2015</strain>
    </source>
</reference>
<evidence type="ECO:0000313" key="2">
    <source>
        <dbReference type="EMBL" id="EMD84601.1"/>
    </source>
</evidence>
<gene>
    <name evidence="2" type="ORF">C725_0531</name>
</gene>
<dbReference type="Pfam" id="PF01636">
    <property type="entry name" value="APH"/>
    <property type="match status" value="1"/>
</dbReference>
<keyword evidence="3" id="KW-1185">Reference proteome</keyword>
<dbReference type="Proteomes" id="UP000011717">
    <property type="component" value="Unassembled WGS sequence"/>
</dbReference>
<dbReference type="CDD" id="cd05154">
    <property type="entry name" value="ACAD10_11_N-like"/>
    <property type="match status" value="1"/>
</dbReference>
<feature type="domain" description="Aminoglycoside phosphotransferase" evidence="1">
    <location>
        <begin position="7"/>
        <end position="229"/>
    </location>
</feature>
<name>M2TS25_9SPHN</name>
<dbReference type="PATRIC" id="fig|1234595.3.peg.530"/>
<dbReference type="EMBL" id="AMRV01000001">
    <property type="protein sequence ID" value="EMD84601.1"/>
    <property type="molecule type" value="Genomic_DNA"/>
</dbReference>
<dbReference type="OrthoDB" id="3806873at2"/>
<evidence type="ECO:0000259" key="1">
    <source>
        <dbReference type="Pfam" id="PF01636"/>
    </source>
</evidence>
<comment type="caution">
    <text evidence="2">The sequence shown here is derived from an EMBL/GenBank/DDBJ whole genome shotgun (WGS) entry which is preliminary data.</text>
</comment>
<proteinExistence type="predicted"/>
<protein>
    <recommendedName>
        <fullName evidence="1">Aminoglycoside phosphotransferase domain-containing protein</fullName>
    </recommendedName>
</protein>
<dbReference type="SUPFAM" id="SSF56112">
    <property type="entry name" value="Protein kinase-like (PK-like)"/>
    <property type="match status" value="1"/>
</dbReference>
<evidence type="ECO:0000313" key="3">
    <source>
        <dbReference type="Proteomes" id="UP000011717"/>
    </source>
</evidence>
<accession>M2TS25</accession>
<dbReference type="PANTHER" id="PTHR21310:SF57">
    <property type="entry name" value="BLR2944 PROTEIN"/>
    <property type="match status" value="1"/>
</dbReference>
<dbReference type="AlphaFoldDB" id="M2TS25"/>
<dbReference type="InterPro" id="IPR011009">
    <property type="entry name" value="Kinase-like_dom_sf"/>
</dbReference>